<dbReference type="SMART" id="SM00342">
    <property type="entry name" value="HTH_ARAC"/>
    <property type="match status" value="1"/>
</dbReference>
<name>A0A1Q4NVW2_SERMA</name>
<dbReference type="PROSITE" id="PS01124">
    <property type="entry name" value="HTH_ARAC_FAMILY_2"/>
    <property type="match status" value="1"/>
</dbReference>
<organism evidence="4 5">
    <name type="scientific">Serratia marcescens</name>
    <dbReference type="NCBI Taxonomy" id="615"/>
    <lineage>
        <taxon>Bacteria</taxon>
        <taxon>Pseudomonadati</taxon>
        <taxon>Pseudomonadota</taxon>
        <taxon>Gammaproteobacteria</taxon>
        <taxon>Enterobacterales</taxon>
        <taxon>Yersiniaceae</taxon>
        <taxon>Serratia</taxon>
    </lineage>
</organism>
<dbReference type="InterPro" id="IPR002818">
    <property type="entry name" value="DJ-1/PfpI"/>
</dbReference>
<dbReference type="InterPro" id="IPR009057">
    <property type="entry name" value="Homeodomain-like_sf"/>
</dbReference>
<dbReference type="CDD" id="cd03137">
    <property type="entry name" value="GATase1_AraC_1"/>
    <property type="match status" value="1"/>
</dbReference>
<evidence type="ECO:0000259" key="3">
    <source>
        <dbReference type="PROSITE" id="PS01124"/>
    </source>
</evidence>
<dbReference type="AlphaFoldDB" id="A0A1Q4NVW2"/>
<dbReference type="Pfam" id="PF12833">
    <property type="entry name" value="HTH_18"/>
    <property type="match status" value="1"/>
</dbReference>
<evidence type="ECO:0000256" key="1">
    <source>
        <dbReference type="ARBA" id="ARBA00023015"/>
    </source>
</evidence>
<dbReference type="GO" id="GO:0043565">
    <property type="term" value="F:sequence-specific DNA binding"/>
    <property type="evidence" value="ECO:0007669"/>
    <property type="project" value="InterPro"/>
</dbReference>
<dbReference type="PANTHER" id="PTHR43130">
    <property type="entry name" value="ARAC-FAMILY TRANSCRIPTIONAL REGULATOR"/>
    <property type="match status" value="1"/>
</dbReference>
<dbReference type="Pfam" id="PF01965">
    <property type="entry name" value="DJ-1_PfpI"/>
    <property type="match status" value="1"/>
</dbReference>
<dbReference type="PANTHER" id="PTHR43130:SF3">
    <property type="entry name" value="HTH-TYPE TRANSCRIPTIONAL REGULATOR RV1931C"/>
    <property type="match status" value="1"/>
</dbReference>
<dbReference type="Gene3D" id="3.40.50.880">
    <property type="match status" value="1"/>
</dbReference>
<sequence length="330" mass="36357">MPYAMSKTIAILAVPQVQLLDVSGPLDVFAEANLQAGYAAYRLQVVGKTLAPIVSSSGVKLVPDLAITQWREQALDTLLVAGAPGIADGESETRTLDWLRRVVPRTRRYGSVCSGAFLLAEAGLLDGRQITTHWAVADRLRRRYPQVTVDKDAIYVRDGRLQTAAGVTSGLDLALMMVEDDLGREIAQRVAAQLVMFFRRPGGQMQFSYREQATLAGRSMLQEVQRWAIDNIGLPHNVASLAARAGVTPRHFSRLFGSEVGISPAKWLEEARLAEARRLLEQGALAPKQVAAHCGFSSAELMRRAFIRRLGVTPADYRKMFLSKTLRRDD</sequence>
<keyword evidence="2" id="KW-0804">Transcription</keyword>
<evidence type="ECO:0000313" key="4">
    <source>
        <dbReference type="EMBL" id="OKB65016.1"/>
    </source>
</evidence>
<gene>
    <name evidence="4" type="ORF">BHU62_19850</name>
</gene>
<dbReference type="InterPro" id="IPR018060">
    <property type="entry name" value="HTH_AraC"/>
</dbReference>
<evidence type="ECO:0000313" key="5">
    <source>
        <dbReference type="Proteomes" id="UP000185770"/>
    </source>
</evidence>
<accession>A0A1Q4NVW2</accession>
<dbReference type="EMBL" id="MJAO01000024">
    <property type="protein sequence ID" value="OKB65016.1"/>
    <property type="molecule type" value="Genomic_DNA"/>
</dbReference>
<dbReference type="SUPFAM" id="SSF46689">
    <property type="entry name" value="Homeodomain-like"/>
    <property type="match status" value="2"/>
</dbReference>
<proteinExistence type="predicted"/>
<dbReference type="InterPro" id="IPR052158">
    <property type="entry name" value="INH-QAR"/>
</dbReference>
<dbReference type="Gene3D" id="1.10.10.60">
    <property type="entry name" value="Homeodomain-like"/>
    <property type="match status" value="1"/>
</dbReference>
<reference evidence="4 5" key="1">
    <citation type="submission" date="2016-09" db="EMBL/GenBank/DDBJ databases">
        <title>Serratia marcescens MSU-97 and epiphytic antimycotic-producing bacteria.</title>
        <authorList>
            <person name="Matilla M.A."/>
        </authorList>
    </citation>
    <scope>NUCLEOTIDE SEQUENCE [LARGE SCALE GENOMIC DNA]</scope>
    <source>
        <strain evidence="4 5">MSU-97</strain>
    </source>
</reference>
<dbReference type="SUPFAM" id="SSF52317">
    <property type="entry name" value="Class I glutamine amidotransferase-like"/>
    <property type="match status" value="1"/>
</dbReference>
<protein>
    <submittedName>
        <fullName evidence="4">AraC family transcriptional regulator</fullName>
    </submittedName>
</protein>
<evidence type="ECO:0000256" key="2">
    <source>
        <dbReference type="ARBA" id="ARBA00023163"/>
    </source>
</evidence>
<dbReference type="GO" id="GO:0003700">
    <property type="term" value="F:DNA-binding transcription factor activity"/>
    <property type="evidence" value="ECO:0007669"/>
    <property type="project" value="InterPro"/>
</dbReference>
<dbReference type="InterPro" id="IPR029062">
    <property type="entry name" value="Class_I_gatase-like"/>
</dbReference>
<dbReference type="Proteomes" id="UP000185770">
    <property type="component" value="Unassembled WGS sequence"/>
</dbReference>
<keyword evidence="1" id="KW-0805">Transcription regulation</keyword>
<feature type="domain" description="HTH araC/xylS-type" evidence="3">
    <location>
        <begin position="222"/>
        <end position="320"/>
    </location>
</feature>
<comment type="caution">
    <text evidence="4">The sequence shown here is derived from an EMBL/GenBank/DDBJ whole genome shotgun (WGS) entry which is preliminary data.</text>
</comment>